<dbReference type="PROSITE" id="PS01276">
    <property type="entry name" value="PEPTIDASE_U32"/>
    <property type="match status" value="1"/>
</dbReference>
<dbReference type="PANTHER" id="PTHR30217">
    <property type="entry name" value="PEPTIDASE U32 FAMILY"/>
    <property type="match status" value="1"/>
</dbReference>
<keyword evidence="1" id="KW-0479">Metal-binding</keyword>
<dbReference type="EMBL" id="JARVII010000016">
    <property type="protein sequence ID" value="MDG9699734.1"/>
    <property type="molecule type" value="Genomic_DNA"/>
</dbReference>
<protein>
    <recommendedName>
        <fullName evidence="1">Ubiquinone biosynthesis protein UbiU</fullName>
    </recommendedName>
</protein>
<organism evidence="2 3">
    <name type="scientific">Ottowia cancrivicina</name>
    <dbReference type="NCBI Taxonomy" id="3040346"/>
    <lineage>
        <taxon>Bacteria</taxon>
        <taxon>Pseudomonadati</taxon>
        <taxon>Pseudomonadota</taxon>
        <taxon>Betaproteobacteria</taxon>
        <taxon>Burkholderiales</taxon>
        <taxon>Comamonadaceae</taxon>
        <taxon>Ottowia</taxon>
    </lineage>
</organism>
<dbReference type="Proteomes" id="UP001237156">
    <property type="component" value="Unassembled WGS sequence"/>
</dbReference>
<dbReference type="InterPro" id="IPR051454">
    <property type="entry name" value="RNA/ubiquinone_mod_enzymes"/>
</dbReference>
<comment type="function">
    <text evidence="1">Required for O(2)-independent ubiquinone (coenzyme Q) biosynthesis. Together with UbiV, is essential for the C6-hydroxylation reaction in the oxygen-independent ubiquinone biosynthesis pathway.</text>
</comment>
<reference evidence="2 3" key="1">
    <citation type="submission" date="2023-04" db="EMBL/GenBank/DDBJ databases">
        <title>Ottowia paracancer sp. nov., isolated from human stomach.</title>
        <authorList>
            <person name="Song Y."/>
        </authorList>
    </citation>
    <scope>NUCLEOTIDE SEQUENCE [LARGE SCALE GENOMIC DNA]</scope>
    <source>
        <strain evidence="2 3">10c7w1</strain>
    </source>
</reference>
<dbReference type="GO" id="GO:0051539">
    <property type="term" value="F:4 iron, 4 sulfur cluster binding"/>
    <property type="evidence" value="ECO:0007669"/>
    <property type="project" value="UniProtKB-UniRule"/>
</dbReference>
<comment type="similarity">
    <text evidence="1">Belongs to the peptidase U32 family. UbiU subfamily.</text>
</comment>
<comment type="pathway">
    <text evidence="1">Cofactor biosynthesis; ubiquinone biosynthesis.</text>
</comment>
<keyword evidence="1" id="KW-0411">Iron-sulfur</keyword>
<comment type="caution">
    <text evidence="2">The sequence shown here is derived from an EMBL/GenBank/DDBJ whole genome shotgun (WGS) entry which is preliminary data.</text>
</comment>
<sequence>METAEAARPQADAAKNAAAKNADAAPELKAPELVCPAGSLPALKGAIDEGADCVYLGLRDATNARNFAGLNFDEKAILTGLAYAHERGRKVLMALNTYPQASNPAPWKAALDKAAAWGIDAVILADPGLMRYAVQRHPDLRLHLSVQSSATNHEAINLYRDQFNIRRAVLPRVLSLEQVRQVTQRTPVEIEVFGFGSLCVMVEGRCALSSYATGESPNTHGVCSPAKAVRWAQTPKGLESRLNGVLIDRYGPNENAGYPTLCKGRFDVADEHGYYALEEPTSLNTLDLLPQLLQMGVRAIKIEGRQRSPAYSAQVTRVWRQAIDHCMAQRHLYTPKTIWLTALDQVAEGQQHTLGAYHRSWK</sequence>
<keyword evidence="3" id="KW-1185">Reference proteome</keyword>
<dbReference type="HAMAP" id="MF_02232">
    <property type="entry name" value="UbiU"/>
    <property type="match status" value="1"/>
</dbReference>
<keyword evidence="1" id="KW-0004">4Fe-4S</keyword>
<evidence type="ECO:0000313" key="3">
    <source>
        <dbReference type="Proteomes" id="UP001237156"/>
    </source>
</evidence>
<feature type="binding site" evidence="1">
    <location>
        <position position="262"/>
    </location>
    <ligand>
        <name>[4Fe-4S] cluster</name>
        <dbReference type="ChEBI" id="CHEBI:49883"/>
    </ligand>
</feature>
<dbReference type="Pfam" id="PF01136">
    <property type="entry name" value="Peptidase_U32"/>
    <property type="match status" value="1"/>
</dbReference>
<evidence type="ECO:0000256" key="1">
    <source>
        <dbReference type="HAMAP-Rule" id="MF_02232"/>
    </source>
</evidence>
<gene>
    <name evidence="1" type="primary">ubiU</name>
    <name evidence="2" type="ORF">QB898_08435</name>
</gene>
<comment type="cofactor">
    <cofactor evidence="1">
        <name>[4Fe-4S] cluster</name>
        <dbReference type="ChEBI" id="CHEBI:49883"/>
    </cofactor>
</comment>
<dbReference type="AlphaFoldDB" id="A0AAW6RHZ5"/>
<feature type="binding site" evidence="1">
    <location>
        <position position="223"/>
    </location>
    <ligand>
        <name>[4Fe-4S] cluster</name>
        <dbReference type="ChEBI" id="CHEBI:49883"/>
    </ligand>
</feature>
<dbReference type="PANTHER" id="PTHR30217:SF3">
    <property type="entry name" value="UBIQUINONE BIOSYNTHESIS PROTEIN UBIU"/>
    <property type="match status" value="1"/>
</dbReference>
<accession>A0AAW6RHZ5</accession>
<proteinExistence type="inferred from homology"/>
<keyword evidence="1" id="KW-0831">Ubiquinone biosynthesis</keyword>
<dbReference type="RefSeq" id="WP_279524578.1">
    <property type="nucleotide sequence ID" value="NZ_JARVII010000016.1"/>
</dbReference>
<feature type="binding site" evidence="1">
    <location>
        <position position="206"/>
    </location>
    <ligand>
        <name>[4Fe-4S] cluster</name>
        <dbReference type="ChEBI" id="CHEBI:49883"/>
    </ligand>
</feature>
<keyword evidence="1" id="KW-0408">Iron</keyword>
<dbReference type="InterPro" id="IPR001539">
    <property type="entry name" value="Peptidase_U32"/>
</dbReference>
<comment type="subunit">
    <text evidence="1">Forms a heterodimer with UbiV.</text>
</comment>
<dbReference type="InterPro" id="IPR043692">
    <property type="entry name" value="UbiU"/>
</dbReference>
<dbReference type="GO" id="GO:0046872">
    <property type="term" value="F:metal ion binding"/>
    <property type="evidence" value="ECO:0007669"/>
    <property type="project" value="UniProtKB-KW"/>
</dbReference>
<dbReference type="GO" id="GO:0006744">
    <property type="term" value="P:ubiquinone biosynthetic process"/>
    <property type="evidence" value="ECO:0007669"/>
    <property type="project" value="UniProtKB-UniRule"/>
</dbReference>
<evidence type="ECO:0000313" key="2">
    <source>
        <dbReference type="EMBL" id="MDG9699734.1"/>
    </source>
</evidence>
<name>A0AAW6RHZ5_9BURK</name>
<feature type="binding site" evidence="1">
    <location>
        <position position="199"/>
    </location>
    <ligand>
        <name>[4Fe-4S] cluster</name>
        <dbReference type="ChEBI" id="CHEBI:49883"/>
    </ligand>
</feature>